<dbReference type="RefSeq" id="WP_286289972.1">
    <property type="nucleotide sequence ID" value="NZ_JASXSZ010000006.1"/>
</dbReference>
<keyword evidence="5" id="KW-1185">Reference proteome</keyword>
<dbReference type="GO" id="GO:0004497">
    <property type="term" value="F:monooxygenase activity"/>
    <property type="evidence" value="ECO:0007669"/>
    <property type="project" value="UniProtKB-KW"/>
</dbReference>
<dbReference type="SUPFAM" id="SSF51412">
    <property type="entry name" value="Inosine monophosphate dehydrogenase (IMPDH)"/>
    <property type="match status" value="1"/>
</dbReference>
<reference evidence="4 5" key="1">
    <citation type="submission" date="2023-06" db="EMBL/GenBank/DDBJ databases">
        <title>Microbacterium sp. nov., isolated from a waste landfill.</title>
        <authorList>
            <person name="Wen W."/>
        </authorList>
    </citation>
    <scope>NUCLEOTIDE SEQUENCE [LARGE SCALE GENOMIC DNA]</scope>
    <source>
        <strain evidence="4 5">ASV49</strain>
    </source>
</reference>
<keyword evidence="2" id="KW-0288">FMN</keyword>
<keyword evidence="1" id="KW-0285">Flavoprotein</keyword>
<sequence>MRTRFTDLVGCKLPLQLAALGGVGTEELAQAVAAAGGLGMLPMGLGLPSHPAGTLGMGFLLPYLPTFEGIAERTRGARVVEFFWGEPVAAGVAAGHEAGALVSWQVGSASEAALAEQAGCDFVVIQGIEAGGHVRGAGPLDELLRNTLANVSIPVVAAGGIGTPKRVRELIDAGADAVRIGTRFLGAREAGVHPEYLAALIARTAGDTVLTDYFDDDGDWPATVRVVRTSLEGARSAGNRSTMPAASGSDRPGVMPWYAGLSIDHVHRVQSAAEIVAELTALLD</sequence>
<accession>A0ABT7N2P9</accession>
<dbReference type="EC" id="1.13.12.-" evidence="4"/>
<evidence type="ECO:0000313" key="4">
    <source>
        <dbReference type="EMBL" id="MDL9980990.1"/>
    </source>
</evidence>
<dbReference type="InterPro" id="IPR004136">
    <property type="entry name" value="NMO"/>
</dbReference>
<evidence type="ECO:0000313" key="5">
    <source>
        <dbReference type="Proteomes" id="UP001235064"/>
    </source>
</evidence>
<evidence type="ECO:0000256" key="1">
    <source>
        <dbReference type="ARBA" id="ARBA00022630"/>
    </source>
</evidence>
<dbReference type="Proteomes" id="UP001235064">
    <property type="component" value="Unassembled WGS sequence"/>
</dbReference>
<evidence type="ECO:0000256" key="3">
    <source>
        <dbReference type="ARBA" id="ARBA00023002"/>
    </source>
</evidence>
<keyword evidence="4" id="KW-0503">Monooxygenase</keyword>
<protein>
    <submittedName>
        <fullName evidence="4">Nitronate monooxygenase</fullName>
        <ecNumber evidence="4">1.13.12.-</ecNumber>
    </submittedName>
</protein>
<dbReference type="InterPro" id="IPR013785">
    <property type="entry name" value="Aldolase_TIM"/>
</dbReference>
<comment type="caution">
    <text evidence="4">The sequence shown here is derived from an EMBL/GenBank/DDBJ whole genome shotgun (WGS) entry which is preliminary data.</text>
</comment>
<name>A0ABT7N2P9_9MICO</name>
<dbReference type="CDD" id="cd04730">
    <property type="entry name" value="NPD_like"/>
    <property type="match status" value="1"/>
</dbReference>
<gene>
    <name evidence="4" type="ORF">QSV35_16760</name>
</gene>
<dbReference type="PROSITE" id="PS00912">
    <property type="entry name" value="DHODEHASE_2"/>
    <property type="match status" value="1"/>
</dbReference>
<dbReference type="EMBL" id="JASXSZ010000006">
    <property type="protein sequence ID" value="MDL9980990.1"/>
    <property type="molecule type" value="Genomic_DNA"/>
</dbReference>
<dbReference type="PANTHER" id="PTHR32332">
    <property type="entry name" value="2-NITROPROPANE DIOXYGENASE"/>
    <property type="match status" value="1"/>
</dbReference>
<organism evidence="4 5">
    <name type="scientific">Microbacterium candidum</name>
    <dbReference type="NCBI Taxonomy" id="3041922"/>
    <lineage>
        <taxon>Bacteria</taxon>
        <taxon>Bacillati</taxon>
        <taxon>Actinomycetota</taxon>
        <taxon>Actinomycetes</taxon>
        <taxon>Micrococcales</taxon>
        <taxon>Microbacteriaceae</taxon>
        <taxon>Microbacterium</taxon>
    </lineage>
</organism>
<dbReference type="Pfam" id="PF03060">
    <property type="entry name" value="NMO"/>
    <property type="match status" value="1"/>
</dbReference>
<dbReference type="Gene3D" id="3.20.20.70">
    <property type="entry name" value="Aldolase class I"/>
    <property type="match status" value="1"/>
</dbReference>
<keyword evidence="3 4" id="KW-0560">Oxidoreductase</keyword>
<dbReference type="InterPro" id="IPR001295">
    <property type="entry name" value="Dihydroorotate_DH_CS"/>
</dbReference>
<evidence type="ECO:0000256" key="2">
    <source>
        <dbReference type="ARBA" id="ARBA00022643"/>
    </source>
</evidence>
<dbReference type="PANTHER" id="PTHR32332:SF20">
    <property type="entry name" value="2-NITROPROPANE DIOXYGENASE-LIKE PROTEIN"/>
    <property type="match status" value="1"/>
</dbReference>
<proteinExistence type="predicted"/>